<evidence type="ECO:0000313" key="1">
    <source>
        <dbReference type="EMBL" id="SUM71987.1"/>
    </source>
</evidence>
<keyword evidence="1" id="KW-0378">Hydrolase</keyword>
<accession>A0A380H571</accession>
<dbReference type="InterPro" id="IPR023214">
    <property type="entry name" value="HAD_sf"/>
</dbReference>
<dbReference type="Proteomes" id="UP000255425">
    <property type="component" value="Unassembled WGS sequence"/>
</dbReference>
<dbReference type="Pfam" id="PF08282">
    <property type="entry name" value="Hydrolase_3"/>
    <property type="match status" value="1"/>
</dbReference>
<dbReference type="AlphaFoldDB" id="A0A380H571"/>
<dbReference type="SUPFAM" id="SSF56784">
    <property type="entry name" value="HAD-like"/>
    <property type="match status" value="1"/>
</dbReference>
<dbReference type="GO" id="GO:0016787">
    <property type="term" value="F:hydrolase activity"/>
    <property type="evidence" value="ECO:0007669"/>
    <property type="project" value="UniProtKB-KW"/>
</dbReference>
<reference evidence="1 2" key="1">
    <citation type="submission" date="2018-06" db="EMBL/GenBank/DDBJ databases">
        <authorList>
            <consortium name="Pathogen Informatics"/>
            <person name="Doyle S."/>
        </authorList>
    </citation>
    <scope>NUCLEOTIDE SEQUENCE [LARGE SCALE GENOMIC DNA]</scope>
    <source>
        <strain evidence="1 2">NCTC11807</strain>
    </source>
</reference>
<protein>
    <submittedName>
        <fullName evidence="1">Hydrolase-related protein</fullName>
    </submittedName>
</protein>
<proteinExistence type="predicted"/>
<sequence>MIILLAFGNDHNDIHMLEYASRGYFVANQFVEHTSLIKNPNITVIDNTNRAVCEVLDMYLSDDK</sequence>
<organism evidence="1 2">
    <name type="scientific">Staphylococcus saccharolyticus</name>
    <dbReference type="NCBI Taxonomy" id="33028"/>
    <lineage>
        <taxon>Bacteria</taxon>
        <taxon>Bacillati</taxon>
        <taxon>Bacillota</taxon>
        <taxon>Bacilli</taxon>
        <taxon>Bacillales</taxon>
        <taxon>Staphylococcaceae</taxon>
        <taxon>Staphylococcus</taxon>
    </lineage>
</organism>
<gene>
    <name evidence="1" type="ORF">NCTC11807_01677</name>
</gene>
<name>A0A380H571_9STAP</name>
<evidence type="ECO:0000313" key="2">
    <source>
        <dbReference type="Proteomes" id="UP000255425"/>
    </source>
</evidence>
<dbReference type="EMBL" id="UHDZ01000001">
    <property type="protein sequence ID" value="SUM71987.1"/>
    <property type="molecule type" value="Genomic_DNA"/>
</dbReference>
<dbReference type="InterPro" id="IPR036412">
    <property type="entry name" value="HAD-like_sf"/>
</dbReference>
<dbReference type="Gene3D" id="3.40.50.1000">
    <property type="entry name" value="HAD superfamily/HAD-like"/>
    <property type="match status" value="1"/>
</dbReference>
<keyword evidence="2" id="KW-1185">Reference proteome</keyword>